<dbReference type="PANTHER" id="PTHR35974">
    <property type="entry name" value="NONCOMPACT MYELIN-ASSOCIATED PROTEIN"/>
    <property type="match status" value="1"/>
</dbReference>
<organism evidence="3 5">
    <name type="scientific">Python bivittatus</name>
    <name type="common">Burmese python</name>
    <name type="synonym">Python molurus bivittatus</name>
    <dbReference type="NCBI Taxonomy" id="176946"/>
    <lineage>
        <taxon>Eukaryota</taxon>
        <taxon>Metazoa</taxon>
        <taxon>Chordata</taxon>
        <taxon>Craniata</taxon>
        <taxon>Vertebrata</taxon>
        <taxon>Euteleostomi</taxon>
        <taxon>Lepidosauria</taxon>
        <taxon>Squamata</taxon>
        <taxon>Bifurcata</taxon>
        <taxon>Unidentata</taxon>
        <taxon>Episquamata</taxon>
        <taxon>Toxicofera</taxon>
        <taxon>Serpentes</taxon>
        <taxon>Henophidia</taxon>
        <taxon>Pythonidae</taxon>
        <taxon>Python</taxon>
    </lineage>
</organism>
<keyword evidence="2" id="KW-0472">Membrane</keyword>
<evidence type="ECO:0000256" key="2">
    <source>
        <dbReference type="SAM" id="Phobius"/>
    </source>
</evidence>
<name>A0A9F5IQR5_PYTBI</name>
<dbReference type="GO" id="GO:0005886">
    <property type="term" value="C:plasma membrane"/>
    <property type="evidence" value="ECO:0007669"/>
    <property type="project" value="InterPro"/>
</dbReference>
<keyword evidence="3" id="KW-1185">Reference proteome</keyword>
<dbReference type="GO" id="GO:0031641">
    <property type="term" value="P:regulation of myelination"/>
    <property type="evidence" value="ECO:0007669"/>
    <property type="project" value="InterPro"/>
</dbReference>
<protein>
    <submittedName>
        <fullName evidence="4 5">Noncompact myelin-associated protein isoform X1</fullName>
    </submittedName>
</protein>
<dbReference type="InterPro" id="IPR038940">
    <property type="entry name" value="NCMAP"/>
</dbReference>
<dbReference type="KEGG" id="pbi:103051011"/>
<proteinExistence type="predicted"/>
<dbReference type="OrthoDB" id="9950350at2759"/>
<dbReference type="CTD" id="400746"/>
<sequence length="183" mass="20464">MFKASSRQFLPELKPRRHLLLLLLHWEPIRAATESSLGGIGHHWLLCQKQKVGGRAWSSALATALPRSSRSVAQIGIKMTTAAPTSEYALTWTNVTTKSREQILYQSSGAIVAAIVVGVIVIFTTVLLTLKMYNRRMRTKRELEPKNAKHTIPSILGQDSRNTSRNTAVTFVPVDIHMPNRRP</sequence>
<dbReference type="GO" id="GO:0043220">
    <property type="term" value="C:Schmidt-Lanterman incisure"/>
    <property type="evidence" value="ECO:0007669"/>
    <property type="project" value="InterPro"/>
</dbReference>
<evidence type="ECO:0000313" key="3">
    <source>
        <dbReference type="Proteomes" id="UP000695026"/>
    </source>
</evidence>
<dbReference type="Proteomes" id="UP000695026">
    <property type="component" value="Unplaced"/>
</dbReference>
<dbReference type="GeneID" id="103051011"/>
<evidence type="ECO:0000313" key="5">
    <source>
        <dbReference type="RefSeq" id="XP_025019788.1"/>
    </source>
</evidence>
<feature type="transmembrane region" description="Helical" evidence="2">
    <location>
        <begin position="110"/>
        <end position="130"/>
    </location>
</feature>
<dbReference type="PANTHER" id="PTHR35974:SF1">
    <property type="entry name" value="NONCOMPACT MYELIN-ASSOCIATED PROTEIN"/>
    <property type="match status" value="1"/>
</dbReference>
<dbReference type="RefSeq" id="XP_025019787.1">
    <property type="nucleotide sequence ID" value="XM_025164019.1"/>
</dbReference>
<dbReference type="GO" id="GO:0033270">
    <property type="term" value="C:paranode region of axon"/>
    <property type="evidence" value="ECO:0007669"/>
    <property type="project" value="InterPro"/>
</dbReference>
<evidence type="ECO:0000256" key="1">
    <source>
        <dbReference type="SAM" id="MobiDB-lite"/>
    </source>
</evidence>
<dbReference type="RefSeq" id="XP_025019788.1">
    <property type="nucleotide sequence ID" value="XM_025164020.1"/>
</dbReference>
<dbReference type="GO" id="GO:0019911">
    <property type="term" value="F:structural constituent of myelin sheath"/>
    <property type="evidence" value="ECO:0007669"/>
    <property type="project" value="InterPro"/>
</dbReference>
<evidence type="ECO:0000313" key="4">
    <source>
        <dbReference type="RefSeq" id="XP_025019787.1"/>
    </source>
</evidence>
<gene>
    <name evidence="4 5" type="primary">NCMAP</name>
</gene>
<dbReference type="GO" id="GO:0032290">
    <property type="term" value="P:peripheral nervous system myelin formation"/>
    <property type="evidence" value="ECO:0007669"/>
    <property type="project" value="TreeGrafter"/>
</dbReference>
<keyword evidence="2" id="KW-1133">Transmembrane helix</keyword>
<feature type="region of interest" description="Disordered" evidence="1">
    <location>
        <begin position="142"/>
        <end position="161"/>
    </location>
</feature>
<accession>A0A9F5IQR5</accession>
<reference evidence="4 5" key="1">
    <citation type="submission" date="2025-04" db="UniProtKB">
        <authorList>
            <consortium name="RefSeq"/>
        </authorList>
    </citation>
    <scope>IDENTIFICATION</scope>
    <source>
        <tissue evidence="4 5">Liver</tissue>
    </source>
</reference>
<keyword evidence="2" id="KW-0812">Transmembrane</keyword>
<dbReference type="AlphaFoldDB" id="A0A9F5IQR5"/>